<evidence type="ECO:0000256" key="2">
    <source>
        <dbReference type="ARBA" id="ARBA00022840"/>
    </source>
</evidence>
<dbReference type="AlphaFoldDB" id="A0A402BJA7"/>
<evidence type="ECO:0000259" key="3">
    <source>
        <dbReference type="SMART" id="SM01043"/>
    </source>
</evidence>
<feature type="domain" description="Bacterial transcriptional activator" evidence="3">
    <location>
        <begin position="103"/>
        <end position="262"/>
    </location>
</feature>
<dbReference type="Gene3D" id="1.10.10.10">
    <property type="entry name" value="Winged helix-like DNA-binding domain superfamily/Winged helix DNA-binding domain"/>
    <property type="match status" value="1"/>
</dbReference>
<dbReference type="EMBL" id="BIFT01000002">
    <property type="protein sequence ID" value="GCE31429.1"/>
    <property type="molecule type" value="Genomic_DNA"/>
</dbReference>
<dbReference type="Pfam" id="PF03704">
    <property type="entry name" value="BTAD"/>
    <property type="match status" value="1"/>
</dbReference>
<dbReference type="Pfam" id="PF17874">
    <property type="entry name" value="TPR_MalT"/>
    <property type="match status" value="1"/>
</dbReference>
<dbReference type="InterPro" id="IPR027417">
    <property type="entry name" value="P-loop_NTPase"/>
</dbReference>
<name>A0A402BJA7_9CHLR</name>
<dbReference type="InterPro" id="IPR005158">
    <property type="entry name" value="BTAD"/>
</dbReference>
<dbReference type="InterPro" id="IPR041664">
    <property type="entry name" value="AAA_16"/>
</dbReference>
<comment type="caution">
    <text evidence="4">The sequence shown here is derived from an EMBL/GenBank/DDBJ whole genome shotgun (WGS) entry which is preliminary data.</text>
</comment>
<dbReference type="PANTHER" id="PTHR16305">
    <property type="entry name" value="TESTICULAR SOLUBLE ADENYLYL CYCLASE"/>
    <property type="match status" value="1"/>
</dbReference>
<dbReference type="RefSeq" id="WP_126631401.1">
    <property type="nucleotide sequence ID" value="NZ_BIFT01000002.1"/>
</dbReference>
<keyword evidence="2" id="KW-0067">ATP-binding</keyword>
<dbReference type="Proteomes" id="UP000287171">
    <property type="component" value="Unassembled WGS sequence"/>
</dbReference>
<dbReference type="InterPro" id="IPR016032">
    <property type="entry name" value="Sig_transdc_resp-reg_C-effctor"/>
</dbReference>
<dbReference type="PANTHER" id="PTHR16305:SF28">
    <property type="entry name" value="GUANYLATE CYCLASE DOMAIN-CONTAINING PROTEIN"/>
    <property type="match status" value="1"/>
</dbReference>
<dbReference type="SUPFAM" id="SSF46894">
    <property type="entry name" value="C-terminal effector domain of the bipartite response regulators"/>
    <property type="match status" value="1"/>
</dbReference>
<evidence type="ECO:0000313" key="4">
    <source>
        <dbReference type="EMBL" id="GCE31429.1"/>
    </source>
</evidence>
<dbReference type="GO" id="GO:0004016">
    <property type="term" value="F:adenylate cyclase activity"/>
    <property type="evidence" value="ECO:0007669"/>
    <property type="project" value="TreeGrafter"/>
</dbReference>
<protein>
    <recommendedName>
        <fullName evidence="3">Bacterial transcriptional activator domain-containing protein</fullName>
    </recommendedName>
</protein>
<dbReference type="Gene3D" id="1.25.40.10">
    <property type="entry name" value="Tetratricopeptide repeat domain"/>
    <property type="match status" value="3"/>
</dbReference>
<dbReference type="SMART" id="SM00028">
    <property type="entry name" value="TPR"/>
    <property type="match status" value="4"/>
</dbReference>
<organism evidence="4 5">
    <name type="scientific">Dictyobacter alpinus</name>
    <dbReference type="NCBI Taxonomy" id="2014873"/>
    <lineage>
        <taxon>Bacteria</taxon>
        <taxon>Bacillati</taxon>
        <taxon>Chloroflexota</taxon>
        <taxon>Ktedonobacteria</taxon>
        <taxon>Ktedonobacterales</taxon>
        <taxon>Dictyobacteraceae</taxon>
        <taxon>Dictyobacter</taxon>
    </lineage>
</organism>
<evidence type="ECO:0000313" key="5">
    <source>
        <dbReference type="Proteomes" id="UP000287171"/>
    </source>
</evidence>
<dbReference type="SUPFAM" id="SSF48452">
    <property type="entry name" value="TPR-like"/>
    <property type="match status" value="2"/>
</dbReference>
<accession>A0A402BJA7</accession>
<gene>
    <name evidence="4" type="ORF">KDA_69130</name>
</gene>
<dbReference type="InterPro" id="IPR019734">
    <property type="entry name" value="TPR_rpt"/>
</dbReference>
<dbReference type="GO" id="GO:0005737">
    <property type="term" value="C:cytoplasm"/>
    <property type="evidence" value="ECO:0007669"/>
    <property type="project" value="TreeGrafter"/>
</dbReference>
<dbReference type="GO" id="GO:0003677">
    <property type="term" value="F:DNA binding"/>
    <property type="evidence" value="ECO:0007669"/>
    <property type="project" value="InterPro"/>
</dbReference>
<dbReference type="InterPro" id="IPR036388">
    <property type="entry name" value="WH-like_DNA-bd_sf"/>
</dbReference>
<sequence>MSRLYISVLGQPKIYHGDILLSFATRKALALLAYLTIEGGSHSRTQLSELFWPDSDAHHAHMSLRAIIRDLRSVLGTDNSTGQSHLLGDRTALGIDIQSDIEVDLYAFRSACSLATTISQSSIITRNHDEVQADLLAQLQQAARLYRGDILAGFTLSDAPDFDTWLRYQREQYHAHMHQVFEQLSVLYAASGLIERNLETLLTWRSLDPLHEAANSRLMQAHMAAGRRVAALRAYEDYRELLWQEQQVHPTASMISLAESIRLATSTLAQHTPVNMPGLSSSHQVTPPASMRLEGPLLGRTQEFNRLIEFYQLASEGRPQVVLIEGDAGIGKTRLVLEWLHWVQTQKASVLIGRAYKTGGHLPYQPIIELLRRHMEEENAPEDLLPDLWLAEVSRLLPELRERYPDLAPPVEDVTVAQAHLFEAIARLLQAWAQRSPLVLFIDDLQWADTSSFDLLHYMLRFWQEQQTAVCLILTQRNDESYLLSERQDWFEEVERFSPLARFSLQALTKEDVRDLLRQLVHYQPAPSSQFAGETDGKLEKVASWLFGYTSGQPFYLLETLNALADLEILKRPLTDGGGWRLDVSDACQHSDHLCHIVPSSVRVLLESRIRKLSSTGKELLVAVAVFGRGCTFEQLCQVAALADKDALQALDEVLNCGMLWVTGSVQGHFLYTFRHEIIRQAVYSSLSDARRQLLHRQILHILVVEQASAACLAYHSLEAGYHEQSFEYAVIAGTEACELYALQDAIGYFEQARRLLNACTDERCSVSFKSNRVQELYTYLGCCYQIRNELDRAQQIHEEMLTYARATKQATIECAALNCLAVLATRERFDLQAVKQLLLEAWQIAREHHDQIGQAESAWNLAQLSGYSRDLAAEGISGEQALYVARQLKRPEIIMRSIGGIMNTNARTRDWEDERIIVSPDEAAFYAEEAATLYAMLGNRVVEADCLCMLAESRIHAGRAGEAIELLRRAHALSVQEHDCWGHALSSCRLGWALQECGYYEEALQSCQEALPVARGLDISPLIFGCLAVMGAINLALLRPDEAFKNFMEACALNEHFTNQPYTEFLARKLCEVSMLKGDLADAYSYARQALRVRDDSTSVVGLTRWFETLALLQHHDYAVARDDAIEFGCRINDNRRYRLCYLHCLAILSHYEGKSTLALTYVHEALQLAEELNLPGEAWPLHILQSELYTYMQQPDAAQLSLDQAWRIQQELVTRVHDPVLKKDFQASLQNIAWPSHVQPDLRPIDQF</sequence>
<dbReference type="InterPro" id="IPR011990">
    <property type="entry name" value="TPR-like_helical_dom_sf"/>
</dbReference>
<dbReference type="GO" id="GO:0006355">
    <property type="term" value="P:regulation of DNA-templated transcription"/>
    <property type="evidence" value="ECO:0007669"/>
    <property type="project" value="InterPro"/>
</dbReference>
<evidence type="ECO:0000256" key="1">
    <source>
        <dbReference type="ARBA" id="ARBA00022741"/>
    </source>
</evidence>
<dbReference type="GO" id="GO:0005524">
    <property type="term" value="F:ATP binding"/>
    <property type="evidence" value="ECO:0007669"/>
    <property type="project" value="UniProtKB-KW"/>
</dbReference>
<keyword evidence="1" id="KW-0547">Nucleotide-binding</keyword>
<dbReference type="InterPro" id="IPR041617">
    <property type="entry name" value="TPR_MalT"/>
</dbReference>
<dbReference type="SMART" id="SM01043">
    <property type="entry name" value="BTAD"/>
    <property type="match status" value="1"/>
</dbReference>
<keyword evidence="5" id="KW-1185">Reference proteome</keyword>
<dbReference type="SUPFAM" id="SSF52540">
    <property type="entry name" value="P-loop containing nucleoside triphosphate hydrolases"/>
    <property type="match status" value="1"/>
</dbReference>
<dbReference type="OrthoDB" id="5509004at2"/>
<reference evidence="5" key="1">
    <citation type="submission" date="2018-12" db="EMBL/GenBank/DDBJ databases">
        <title>Tengunoibacter tsumagoiensis gen. nov., sp. nov., Dictyobacter kobayashii sp. nov., D. alpinus sp. nov., and D. joshuensis sp. nov. and description of Dictyobacteraceae fam. nov. within the order Ktedonobacterales isolated from Tengu-no-mugimeshi.</title>
        <authorList>
            <person name="Wang C.M."/>
            <person name="Zheng Y."/>
            <person name="Sakai Y."/>
            <person name="Toyoda A."/>
            <person name="Minakuchi Y."/>
            <person name="Abe K."/>
            <person name="Yokota A."/>
            <person name="Yabe S."/>
        </authorList>
    </citation>
    <scope>NUCLEOTIDE SEQUENCE [LARGE SCALE GENOMIC DNA]</scope>
    <source>
        <strain evidence="5">Uno16</strain>
    </source>
</reference>
<dbReference type="Pfam" id="PF13191">
    <property type="entry name" value="AAA_16"/>
    <property type="match status" value="1"/>
</dbReference>
<dbReference type="Gene3D" id="3.40.50.300">
    <property type="entry name" value="P-loop containing nucleotide triphosphate hydrolases"/>
    <property type="match status" value="1"/>
</dbReference>
<proteinExistence type="predicted"/>